<accession>A0A1H0A022</accession>
<sequence length="71" mass="8339">MNNYSGNRVYGEEDAIQKAYLAKREIEYDPDIIIKIECYNEEEYNVFKKVFSEILGAEVLAKSVCFTWLSF</sequence>
<dbReference type="RefSeq" id="WP_062519428.1">
    <property type="nucleotide sequence ID" value="NZ_CP048429.1"/>
</dbReference>
<keyword evidence="3" id="KW-1185">Reference proteome</keyword>
<dbReference type="AlphaFoldDB" id="A0A1H0A022"/>
<dbReference type="EMBL" id="LIPY01000082">
    <property type="protein sequence ID" value="KWX79929.1"/>
    <property type="molecule type" value="Genomic_DNA"/>
</dbReference>
<proteinExistence type="predicted"/>
<dbReference type="EMBL" id="FNGM01000034">
    <property type="protein sequence ID" value="SDN26785.1"/>
    <property type="molecule type" value="Genomic_DNA"/>
</dbReference>
<protein>
    <submittedName>
        <fullName evidence="2">Uncharacterized protein</fullName>
    </submittedName>
</protein>
<evidence type="ECO:0000313" key="1">
    <source>
        <dbReference type="EMBL" id="KWX79929.1"/>
    </source>
</evidence>
<evidence type="ECO:0000313" key="2">
    <source>
        <dbReference type="EMBL" id="SDN26785.1"/>
    </source>
</evidence>
<dbReference type="Proteomes" id="UP000182783">
    <property type="component" value="Unassembled WGS sequence"/>
</dbReference>
<reference evidence="2 4" key="2">
    <citation type="submission" date="2016-10" db="EMBL/GenBank/DDBJ databases">
        <authorList>
            <person name="de Groot N.N."/>
        </authorList>
    </citation>
    <scope>NUCLEOTIDE SEQUENCE [LARGE SCALE GENOMIC DNA]</scope>
    <source>
        <strain evidence="2 4">CGMCC 1.10239</strain>
    </source>
</reference>
<organism evidence="2 4">
    <name type="scientific">Paenibacillus jilunlii</name>
    <dbReference type="NCBI Taxonomy" id="682956"/>
    <lineage>
        <taxon>Bacteria</taxon>
        <taxon>Bacillati</taxon>
        <taxon>Bacillota</taxon>
        <taxon>Bacilli</taxon>
        <taxon>Bacillales</taxon>
        <taxon>Paenibacillaceae</taxon>
        <taxon>Paenibacillus</taxon>
    </lineage>
</organism>
<evidence type="ECO:0000313" key="4">
    <source>
        <dbReference type="Proteomes" id="UP000182783"/>
    </source>
</evidence>
<gene>
    <name evidence="1" type="ORF">AML91_01810</name>
    <name evidence="2" type="ORF">SAMN05216191_13416</name>
</gene>
<name>A0A1H0A022_9BACL</name>
<dbReference type="Proteomes" id="UP000070252">
    <property type="component" value="Unassembled WGS sequence"/>
</dbReference>
<evidence type="ECO:0000313" key="3">
    <source>
        <dbReference type="Proteomes" id="UP000070252"/>
    </source>
</evidence>
<reference evidence="1 3" key="1">
    <citation type="submission" date="2015-08" db="EMBL/GenBank/DDBJ databases">
        <title>Genome of Paenibacillus jilunlii.</title>
        <authorList>
            <person name="Sant'Anna F.H."/>
            <person name="Ambrosini A."/>
            <person name="Souza R."/>
            <person name="Bach E."/>
            <person name="Fernandes G."/>
            <person name="Balsanelli E."/>
            <person name="Baura V.A."/>
            <person name="Pedrosa F.O."/>
            <person name="Souza E.M."/>
            <person name="Passaglia L."/>
        </authorList>
    </citation>
    <scope>NUCLEOTIDE SEQUENCE [LARGE SCALE GENOMIC DNA]</scope>
    <source>
        <strain evidence="1 3">DSM 23019</strain>
    </source>
</reference>